<proteinExistence type="predicted"/>
<evidence type="ECO:0000313" key="8">
    <source>
        <dbReference type="EMBL" id="GIH78540.1"/>
    </source>
</evidence>
<evidence type="ECO:0000256" key="3">
    <source>
        <dbReference type="ARBA" id="ARBA00022691"/>
    </source>
</evidence>
<dbReference type="PANTHER" id="PTHR30538">
    <property type="entry name" value="LYSINE 2,3-AMINOMUTASE-RELATED"/>
    <property type="match status" value="1"/>
</dbReference>
<dbReference type="SFLD" id="SFLDG01070">
    <property type="entry name" value="PLP-dependent"/>
    <property type="match status" value="1"/>
</dbReference>
<comment type="caution">
    <text evidence="8">The sequence shown here is derived from an EMBL/GenBank/DDBJ whole genome shotgun (WGS) entry which is preliminary data.</text>
</comment>
<dbReference type="SFLD" id="SFLDS00029">
    <property type="entry name" value="Radical_SAM"/>
    <property type="match status" value="1"/>
</dbReference>
<keyword evidence="9" id="KW-1185">Reference proteome</keyword>
<dbReference type="RefSeq" id="WP_203893049.1">
    <property type="nucleotide sequence ID" value="NZ_BOOH01000039.1"/>
</dbReference>
<dbReference type="InterPro" id="IPR058240">
    <property type="entry name" value="rSAM_sf"/>
</dbReference>
<dbReference type="GO" id="GO:0046872">
    <property type="term" value="F:metal ion binding"/>
    <property type="evidence" value="ECO:0007669"/>
    <property type="project" value="UniProtKB-KW"/>
</dbReference>
<keyword evidence="4" id="KW-0479">Metal-binding</keyword>
<dbReference type="GO" id="GO:0003824">
    <property type="term" value="F:catalytic activity"/>
    <property type="evidence" value="ECO:0007669"/>
    <property type="project" value="InterPro"/>
</dbReference>
<dbReference type="AlphaFoldDB" id="A0A8J3RP14"/>
<dbReference type="InterPro" id="IPR013785">
    <property type="entry name" value="Aldolase_TIM"/>
</dbReference>
<keyword evidence="3" id="KW-0949">S-adenosyl-L-methionine</keyword>
<dbReference type="InterPro" id="IPR003739">
    <property type="entry name" value="Lys_aminomutase/Glu_NH3_mut"/>
</dbReference>
<name>A0A8J3RP14_9ACTN</name>
<dbReference type="PANTHER" id="PTHR30538:SF0">
    <property type="entry name" value="L-LYSINE 2,3-AMINOMUTASE AQ_1632-RELATED"/>
    <property type="match status" value="1"/>
</dbReference>
<keyword evidence="2" id="KW-0004">4Fe-4S</keyword>
<evidence type="ECO:0000256" key="6">
    <source>
        <dbReference type="ARBA" id="ARBA00023004"/>
    </source>
</evidence>
<reference evidence="8 9" key="1">
    <citation type="submission" date="2021-01" db="EMBL/GenBank/DDBJ databases">
        <title>Whole genome shotgun sequence of Planobispora longispora NBRC 13918.</title>
        <authorList>
            <person name="Komaki H."/>
            <person name="Tamura T."/>
        </authorList>
    </citation>
    <scope>NUCLEOTIDE SEQUENCE [LARGE SCALE GENOMIC DNA]</scope>
    <source>
        <strain evidence="8 9">NBRC 13918</strain>
    </source>
</reference>
<organism evidence="8 9">
    <name type="scientific">Planobispora longispora</name>
    <dbReference type="NCBI Taxonomy" id="28887"/>
    <lineage>
        <taxon>Bacteria</taxon>
        <taxon>Bacillati</taxon>
        <taxon>Actinomycetota</taxon>
        <taxon>Actinomycetes</taxon>
        <taxon>Streptosporangiales</taxon>
        <taxon>Streptosporangiaceae</taxon>
        <taxon>Planobispora</taxon>
    </lineage>
</organism>
<dbReference type="SUPFAM" id="SSF102114">
    <property type="entry name" value="Radical SAM enzymes"/>
    <property type="match status" value="1"/>
</dbReference>
<dbReference type="GO" id="GO:0051539">
    <property type="term" value="F:4 iron, 4 sulfur cluster binding"/>
    <property type="evidence" value="ECO:0007669"/>
    <property type="project" value="UniProtKB-KW"/>
</dbReference>
<protein>
    <submittedName>
        <fullName evidence="8">KamA family radical SAM protein</fullName>
    </submittedName>
</protein>
<dbReference type="InterPro" id="IPR007197">
    <property type="entry name" value="rSAM"/>
</dbReference>
<dbReference type="EMBL" id="BOOH01000039">
    <property type="protein sequence ID" value="GIH78540.1"/>
    <property type="molecule type" value="Genomic_DNA"/>
</dbReference>
<dbReference type="Proteomes" id="UP000616724">
    <property type="component" value="Unassembled WGS sequence"/>
</dbReference>
<comment type="cofactor">
    <cofactor evidence="1">
        <name>pyridoxal 5'-phosphate</name>
        <dbReference type="ChEBI" id="CHEBI:597326"/>
    </cofactor>
</comment>
<accession>A0A8J3RP14</accession>
<keyword evidence="5" id="KW-0663">Pyridoxal phosphate</keyword>
<gene>
    <name evidence="8" type="ORF">Plo01_49690</name>
</gene>
<evidence type="ECO:0000256" key="7">
    <source>
        <dbReference type="ARBA" id="ARBA00023014"/>
    </source>
</evidence>
<evidence type="ECO:0000256" key="1">
    <source>
        <dbReference type="ARBA" id="ARBA00001933"/>
    </source>
</evidence>
<evidence type="ECO:0000256" key="2">
    <source>
        <dbReference type="ARBA" id="ARBA00022485"/>
    </source>
</evidence>
<keyword evidence="7" id="KW-0411">Iron-sulfur</keyword>
<dbReference type="Gene3D" id="3.20.20.70">
    <property type="entry name" value="Aldolase class I"/>
    <property type="match status" value="1"/>
</dbReference>
<evidence type="ECO:0000256" key="5">
    <source>
        <dbReference type="ARBA" id="ARBA00022898"/>
    </source>
</evidence>
<evidence type="ECO:0000256" key="4">
    <source>
        <dbReference type="ARBA" id="ARBA00022723"/>
    </source>
</evidence>
<sequence length="439" mass="48948">MLKEGSTRGFRAYTAKHLDDLLERAGLPEEERLRIRAVATVLPFRTNAYVVDQLIDWSAVPEDPIYRLVFPQADMLPEADVTRLAGLLRSGAPNAQIQAIATEIRMRLNPHPAGQLELNVPKVGTEPLPGTQHKYPETVLFFPKQGQTCHAYCTYCFRWAQFIGEPDLKFASDDVEGLIGYLKEHPEVTSVLFTGGDPMIMGEPVLRRYLEPLLEIEQIESIRIGTKSLAYWPQRFVSDPDAGDTLRLFSSVVEAGKNLAFMAHFSHPREMEPPVVEAAVAGILGTGAIIRTQAPLIRSINDESGIWASMWRRQLTLGMVPYYMFVERDTGPQDYFAVPLARAYGIFRDAYASVSGLCRTVRGPSMSATPGKVCVDGVTEIAGQKVFVLHLIQARDPELVGRPFFARYDPEAVWLTDLRPAFADRFPFEPEAVVQALPA</sequence>
<keyword evidence="6" id="KW-0408">Iron</keyword>
<evidence type="ECO:0000313" key="9">
    <source>
        <dbReference type="Proteomes" id="UP000616724"/>
    </source>
</evidence>